<comment type="caution">
    <text evidence="2">The sequence shown here is derived from an EMBL/GenBank/DDBJ whole genome shotgun (WGS) entry which is preliminary data.</text>
</comment>
<gene>
    <name evidence="2" type="ORF">HNR12_004113</name>
</gene>
<name>A0A853BSZ5_9ACTN</name>
<organism evidence="2 3">
    <name type="scientific">Streptomonospora nanhaiensis</name>
    <dbReference type="NCBI Taxonomy" id="1323731"/>
    <lineage>
        <taxon>Bacteria</taxon>
        <taxon>Bacillati</taxon>
        <taxon>Actinomycetota</taxon>
        <taxon>Actinomycetes</taxon>
        <taxon>Streptosporangiales</taxon>
        <taxon>Nocardiopsidaceae</taxon>
        <taxon>Streptomonospora</taxon>
    </lineage>
</organism>
<accession>A0A853BSZ5</accession>
<evidence type="ECO:0008006" key="4">
    <source>
        <dbReference type="Google" id="ProtNLM"/>
    </source>
</evidence>
<feature type="region of interest" description="Disordered" evidence="1">
    <location>
        <begin position="189"/>
        <end position="221"/>
    </location>
</feature>
<evidence type="ECO:0000313" key="2">
    <source>
        <dbReference type="EMBL" id="NYI97836.1"/>
    </source>
</evidence>
<reference evidence="2 3" key="1">
    <citation type="submission" date="2020-07" db="EMBL/GenBank/DDBJ databases">
        <title>Sequencing the genomes of 1000 actinobacteria strains.</title>
        <authorList>
            <person name="Klenk H.-P."/>
        </authorList>
    </citation>
    <scope>NUCLEOTIDE SEQUENCE [LARGE SCALE GENOMIC DNA]</scope>
    <source>
        <strain evidence="2 3">DSM 45927</strain>
    </source>
</reference>
<protein>
    <recommendedName>
        <fullName evidence="4">AbiEi antitoxin C-terminal domain-containing protein</fullName>
    </recommendedName>
</protein>
<evidence type="ECO:0000256" key="1">
    <source>
        <dbReference type="SAM" id="MobiDB-lite"/>
    </source>
</evidence>
<dbReference type="Proteomes" id="UP000575985">
    <property type="component" value="Unassembled WGS sequence"/>
</dbReference>
<keyword evidence="3" id="KW-1185">Reference proteome</keyword>
<dbReference type="EMBL" id="JACCFO010000001">
    <property type="protein sequence ID" value="NYI97836.1"/>
    <property type="molecule type" value="Genomic_DNA"/>
</dbReference>
<dbReference type="AlphaFoldDB" id="A0A853BSZ5"/>
<sequence>MFQGSSLPCQGDEAVALFAAGQFGLVSAAQARRAGLGVGDVAVRLRRGMWARTLHWGVYRVAGYGALGSPLKRAVMAAQLALAPGAFACRDTAARLWGLDGLPPWDGRTVDIALRGRPRSRGGRSGLRGVAPGVRIHRLRVADSDVVRRAPLWLTGVGRTLRDMAGCSGPGTSSRLCGSALERGLVSQRPRTRLPARSRAACDERAAPRRGHDGGDGADDE</sequence>
<feature type="compositionally biased region" description="Basic and acidic residues" evidence="1">
    <location>
        <begin position="200"/>
        <end position="215"/>
    </location>
</feature>
<proteinExistence type="predicted"/>
<evidence type="ECO:0000313" key="3">
    <source>
        <dbReference type="Proteomes" id="UP000575985"/>
    </source>
</evidence>